<dbReference type="SUPFAM" id="SSF55729">
    <property type="entry name" value="Acyl-CoA N-acyltransferases (Nat)"/>
    <property type="match status" value="1"/>
</dbReference>
<dbReference type="PROSITE" id="PS51186">
    <property type="entry name" value="GNAT"/>
    <property type="match status" value="1"/>
</dbReference>
<accession>A0A2Z3GPW8</accession>
<evidence type="ECO:0000313" key="4">
    <source>
        <dbReference type="EMBL" id="AWM35338.1"/>
    </source>
</evidence>
<proteinExistence type="predicted"/>
<name>A0A2Z3GPW8_9BACT</name>
<keyword evidence="1" id="KW-0808">Transferase</keyword>
<organism evidence="4 5">
    <name type="scientific">Hymenobacter nivis</name>
    <dbReference type="NCBI Taxonomy" id="1850093"/>
    <lineage>
        <taxon>Bacteria</taxon>
        <taxon>Pseudomonadati</taxon>
        <taxon>Bacteroidota</taxon>
        <taxon>Cytophagia</taxon>
        <taxon>Cytophagales</taxon>
        <taxon>Hymenobacteraceae</taxon>
        <taxon>Hymenobacter</taxon>
    </lineage>
</organism>
<protein>
    <submittedName>
        <fullName evidence="4">GNAT family N-acetyltransferase</fullName>
    </submittedName>
</protein>
<dbReference type="GO" id="GO:0016747">
    <property type="term" value="F:acyltransferase activity, transferring groups other than amino-acyl groups"/>
    <property type="evidence" value="ECO:0007669"/>
    <property type="project" value="InterPro"/>
</dbReference>
<dbReference type="EMBL" id="CP029145">
    <property type="protein sequence ID" value="AWM35338.1"/>
    <property type="molecule type" value="Genomic_DNA"/>
</dbReference>
<evidence type="ECO:0000313" key="5">
    <source>
        <dbReference type="Proteomes" id="UP000245999"/>
    </source>
</evidence>
<evidence type="ECO:0000259" key="3">
    <source>
        <dbReference type="PROSITE" id="PS51186"/>
    </source>
</evidence>
<keyword evidence="5" id="KW-1185">Reference proteome</keyword>
<reference evidence="5" key="1">
    <citation type="submission" date="2018-04" db="EMBL/GenBank/DDBJ databases">
        <title>Complete genome of Antarctic heterotrophic bacterium Hymenobacter nivis.</title>
        <authorList>
            <person name="Terashima M."/>
        </authorList>
    </citation>
    <scope>NUCLEOTIDE SEQUENCE [LARGE SCALE GENOMIC DNA]</scope>
    <source>
        <strain evidence="5">NBRC 111535</strain>
    </source>
</reference>
<dbReference type="Pfam" id="PF00583">
    <property type="entry name" value="Acetyltransf_1"/>
    <property type="match status" value="1"/>
</dbReference>
<gene>
    <name evidence="4" type="ORF">DDQ68_07220</name>
</gene>
<dbReference type="InterPro" id="IPR016181">
    <property type="entry name" value="Acyl_CoA_acyltransferase"/>
</dbReference>
<dbReference type="PANTHER" id="PTHR43877">
    <property type="entry name" value="AMINOALKYLPHOSPHONATE N-ACETYLTRANSFERASE-RELATED-RELATED"/>
    <property type="match status" value="1"/>
</dbReference>
<dbReference type="Gene3D" id="3.40.630.30">
    <property type="match status" value="1"/>
</dbReference>
<dbReference type="CDD" id="cd04301">
    <property type="entry name" value="NAT_SF"/>
    <property type="match status" value="1"/>
</dbReference>
<dbReference type="OrthoDB" id="9796381at2"/>
<evidence type="ECO:0000256" key="1">
    <source>
        <dbReference type="ARBA" id="ARBA00022679"/>
    </source>
</evidence>
<dbReference type="AlphaFoldDB" id="A0A2Z3GPW8"/>
<dbReference type="Proteomes" id="UP000245999">
    <property type="component" value="Chromosome"/>
</dbReference>
<dbReference type="InterPro" id="IPR000182">
    <property type="entry name" value="GNAT_dom"/>
</dbReference>
<keyword evidence="2" id="KW-0012">Acyltransferase</keyword>
<feature type="domain" description="N-acetyltransferase" evidence="3">
    <location>
        <begin position="4"/>
        <end position="164"/>
    </location>
</feature>
<sequence length="172" mass="18106">MPAPTLRPATTADVPALAALINDAYRGEASRQAWTTEVHLLDGPRTDETALHELLGAPGGGFLLAVGPGGQLVGGVYLQAQGPGLYLGTLAVAPAAQAHGLGRHLLEAAEAQARQQGCTHLKITVVSARTELLAWYERRGYGRTGTTEPFPAGTRFGRPRQPLTLVVLEKLV</sequence>
<evidence type="ECO:0000256" key="2">
    <source>
        <dbReference type="ARBA" id="ARBA00023315"/>
    </source>
</evidence>
<dbReference type="PANTHER" id="PTHR43877:SF2">
    <property type="entry name" value="AMINOALKYLPHOSPHONATE N-ACETYLTRANSFERASE-RELATED"/>
    <property type="match status" value="1"/>
</dbReference>
<dbReference type="InterPro" id="IPR050832">
    <property type="entry name" value="Bact_Acetyltransf"/>
</dbReference>
<dbReference type="KEGG" id="hnv:DDQ68_07220"/>